<dbReference type="Pfam" id="PF05193">
    <property type="entry name" value="Peptidase_M16_C"/>
    <property type="match status" value="1"/>
</dbReference>
<protein>
    <submittedName>
        <fullName evidence="3">Pitrilysin family protein</fullName>
    </submittedName>
</protein>
<dbReference type="SUPFAM" id="SSF63411">
    <property type="entry name" value="LuxS/MPP-like metallohydrolase"/>
    <property type="match status" value="2"/>
</dbReference>
<accession>A0AAU6Q086</accession>
<evidence type="ECO:0000259" key="2">
    <source>
        <dbReference type="Pfam" id="PF05193"/>
    </source>
</evidence>
<dbReference type="InterPro" id="IPR050361">
    <property type="entry name" value="MPP/UQCRC_Complex"/>
</dbReference>
<evidence type="ECO:0000313" key="3">
    <source>
        <dbReference type="EMBL" id="WYF43772.1"/>
    </source>
</evidence>
<dbReference type="PANTHER" id="PTHR11851:SF219">
    <property type="entry name" value="HYPOTHETICAL ZINC PROTEASE"/>
    <property type="match status" value="1"/>
</dbReference>
<reference evidence="3" key="1">
    <citation type="submission" date="2024-03" db="EMBL/GenBank/DDBJ databases">
        <title>Deinococcus weizhi sp. nov., isolated from human skin.</title>
        <authorList>
            <person name="Wei Z."/>
            <person name="Tian F."/>
            <person name="Yang C."/>
            <person name="Xin L.T."/>
            <person name="Wen Z.J."/>
            <person name="Lan K.C."/>
            <person name="Yu L."/>
            <person name="Zhe W."/>
            <person name="Dan F.D."/>
            <person name="Jun W."/>
            <person name="Rui Z."/>
            <person name="Yong X.J."/>
            <person name="Ting Y."/>
            <person name="Wei X."/>
            <person name="Xu Z.G."/>
            <person name="Xin Z."/>
            <person name="Dong F.G."/>
            <person name="Ni X.M."/>
            <person name="Zheng M.G."/>
            <person name="Chun Y."/>
            <person name="Qian W.X."/>
        </authorList>
    </citation>
    <scope>NUCLEOTIDE SEQUENCE</scope>
    <source>
        <strain evidence="3">VB142</strain>
    </source>
</reference>
<dbReference type="PANTHER" id="PTHR11851">
    <property type="entry name" value="METALLOPROTEASE"/>
    <property type="match status" value="1"/>
</dbReference>
<proteinExistence type="predicted"/>
<dbReference type="InterPro" id="IPR011249">
    <property type="entry name" value="Metalloenz_LuxS/M16"/>
</dbReference>
<feature type="domain" description="Peptidase M16 C-terminal" evidence="2">
    <location>
        <begin position="194"/>
        <end position="356"/>
    </location>
</feature>
<feature type="domain" description="Peptidase M16 N-terminal" evidence="1">
    <location>
        <begin position="35"/>
        <end position="139"/>
    </location>
</feature>
<name>A0AAU6Q086_9DEIO</name>
<dbReference type="AlphaFoldDB" id="A0AAU6Q086"/>
<dbReference type="RefSeq" id="WP_339094734.1">
    <property type="nucleotide sequence ID" value="NZ_CP149782.1"/>
</dbReference>
<dbReference type="GO" id="GO:0046872">
    <property type="term" value="F:metal ion binding"/>
    <property type="evidence" value="ECO:0007669"/>
    <property type="project" value="InterPro"/>
</dbReference>
<sequence>MSVSPGSPLYVWSLGGLTLAFERRRTAGFAFDLRLPLGSAHDPVGQEGALGVLEEWLHKGAGEYDARQLQDAFDDLGVRRGGGVSLEATRMQVSGLRADLEAALALVADTVQRPHLPAHEVPVLLDLARQDLESLGDSPTDLLALHARRVTFPRQAGDPGAGFAHPVSGTPEGLGHLSAASLRAHALRLGQAGSVLGLVADADPDWVLDTVTRLFGGWQAEQAGQAVTPPAPFFPVHFQPGVREHFCHPDAEQTHLSLVAPGPSPRDPDWLPWQVALSALSGGNASRLFMRVREERGLAYDVSATPLVLGGQGFVSLYAGSTPANAPETLDVLLGELARLGAGLSLDEFRRARTALETDVVFGAESLRARATALTRDLTLLGRVRRPEEQRAALADLTLEQVNTFLATYAPQTQVAVVSLGRSEDAALAVSA</sequence>
<evidence type="ECO:0000259" key="1">
    <source>
        <dbReference type="Pfam" id="PF00675"/>
    </source>
</evidence>
<dbReference type="Pfam" id="PF00675">
    <property type="entry name" value="Peptidase_M16"/>
    <property type="match status" value="1"/>
</dbReference>
<dbReference type="InterPro" id="IPR011765">
    <property type="entry name" value="Pept_M16_N"/>
</dbReference>
<organism evidence="3">
    <name type="scientific">Deinococcus sp. VB142</name>
    <dbReference type="NCBI Taxonomy" id="3112952"/>
    <lineage>
        <taxon>Bacteria</taxon>
        <taxon>Thermotogati</taxon>
        <taxon>Deinococcota</taxon>
        <taxon>Deinococci</taxon>
        <taxon>Deinococcales</taxon>
        <taxon>Deinococcaceae</taxon>
        <taxon>Deinococcus</taxon>
    </lineage>
</organism>
<dbReference type="Gene3D" id="3.30.830.10">
    <property type="entry name" value="Metalloenzyme, LuxS/M16 peptidase-like"/>
    <property type="match status" value="2"/>
</dbReference>
<dbReference type="EMBL" id="CP149782">
    <property type="protein sequence ID" value="WYF43772.1"/>
    <property type="molecule type" value="Genomic_DNA"/>
</dbReference>
<gene>
    <name evidence="3" type="ORF">WDJ50_10130</name>
</gene>
<dbReference type="InterPro" id="IPR007863">
    <property type="entry name" value="Peptidase_M16_C"/>
</dbReference>